<keyword evidence="1" id="KW-0732">Signal</keyword>
<dbReference type="InterPro" id="IPR036691">
    <property type="entry name" value="Endo/exonu/phosph_ase_sf"/>
</dbReference>
<proteinExistence type="predicted"/>
<evidence type="ECO:0000256" key="1">
    <source>
        <dbReference type="SAM" id="SignalP"/>
    </source>
</evidence>
<accession>A0AA41YL77</accession>
<dbReference type="RefSeq" id="WP_264713081.1">
    <property type="nucleotide sequence ID" value="NZ_JAPDNT010000003.1"/>
</dbReference>
<dbReference type="AlphaFoldDB" id="A0AA41YL77"/>
<reference evidence="3" key="2">
    <citation type="submission" date="2022-10" db="EMBL/GenBank/DDBJ databases">
        <authorList>
            <person name="Trinh H.N."/>
        </authorList>
    </citation>
    <scope>NUCLEOTIDE SEQUENCE</scope>
    <source>
        <strain evidence="3">RN2-1</strain>
    </source>
</reference>
<dbReference type="SUPFAM" id="SSF56219">
    <property type="entry name" value="DNase I-like"/>
    <property type="match status" value="1"/>
</dbReference>
<keyword evidence="3" id="KW-0378">Hydrolase</keyword>
<feature type="domain" description="Endonuclease/exonuclease/phosphatase" evidence="2">
    <location>
        <begin position="23"/>
        <end position="243"/>
    </location>
</feature>
<dbReference type="Gene3D" id="3.60.10.10">
    <property type="entry name" value="Endonuclease/exonuclease/phosphatase"/>
    <property type="match status" value="1"/>
</dbReference>
<gene>
    <name evidence="3" type="ORF">OL599_07605</name>
</gene>
<comment type="caution">
    <text evidence="3">The sequence shown here is derived from an EMBL/GenBank/DDBJ whole genome shotgun (WGS) entry which is preliminary data.</text>
</comment>
<dbReference type="EMBL" id="JAPDNT010000003">
    <property type="protein sequence ID" value="MCW3474446.1"/>
    <property type="molecule type" value="Genomic_DNA"/>
</dbReference>
<evidence type="ECO:0000313" key="4">
    <source>
        <dbReference type="Proteomes" id="UP001165679"/>
    </source>
</evidence>
<keyword evidence="4" id="KW-1185">Reference proteome</keyword>
<dbReference type="InterPro" id="IPR005135">
    <property type="entry name" value="Endo/exonuclease/phosphatase"/>
</dbReference>
<feature type="chain" id="PRO_5041452844" evidence="1">
    <location>
        <begin position="18"/>
        <end position="284"/>
    </location>
</feature>
<dbReference type="Proteomes" id="UP001165679">
    <property type="component" value="Unassembled WGS sequence"/>
</dbReference>
<protein>
    <submittedName>
        <fullName evidence="3">Endonuclease/exonuclease/phosphatase family protein</fullName>
    </submittedName>
</protein>
<dbReference type="Pfam" id="PF03372">
    <property type="entry name" value="Exo_endo_phos"/>
    <property type="match status" value="1"/>
</dbReference>
<keyword evidence="3" id="KW-0540">Nuclease</keyword>
<name>A0AA41YL77_9PROT</name>
<keyword evidence="3" id="KW-0255">Endonuclease</keyword>
<evidence type="ECO:0000259" key="2">
    <source>
        <dbReference type="Pfam" id="PF03372"/>
    </source>
</evidence>
<reference evidence="3" key="1">
    <citation type="submission" date="2022-09" db="EMBL/GenBank/DDBJ databases">
        <title>Rhodovastum sp. nov. RN2-1 isolated from soil in Seongnam, South Korea.</title>
        <authorList>
            <person name="Le N.T."/>
        </authorList>
    </citation>
    <scope>NUCLEOTIDE SEQUENCE</scope>
    <source>
        <strain evidence="3">RN2-1</strain>
    </source>
</reference>
<dbReference type="GO" id="GO:0004519">
    <property type="term" value="F:endonuclease activity"/>
    <property type="evidence" value="ECO:0007669"/>
    <property type="project" value="UniProtKB-KW"/>
</dbReference>
<sequence length="284" mass="31105">MRILLALLLLLPAVVQAAELKLATWNLEWLTARPAGDPALPADVRPKQPEDVARLRGYAETLAADVVAFQEVDGPEMAARIFPPDRYVIHVTGDRVVQRTGFAVRKGIAFAANPDLAGLDLYPQARNRLRSGADVTLQLPGGMLRLLAVHLKTGCREDRLTASDRPACATLRAQLAPLQGWIAQRRAEGVPFVLMGDFNRWMDGRDAFWAALNQPAPLARATAGKSSPCWGGGGFIDHIIAGGAARGWMQADSLRVLVFRETGIEWKRRLTDHCPVSVRFHLPD</sequence>
<evidence type="ECO:0000313" key="3">
    <source>
        <dbReference type="EMBL" id="MCW3474446.1"/>
    </source>
</evidence>
<feature type="signal peptide" evidence="1">
    <location>
        <begin position="1"/>
        <end position="17"/>
    </location>
</feature>
<organism evidence="3 4">
    <name type="scientific">Limobrevibacterium gyesilva</name>
    <dbReference type="NCBI Taxonomy" id="2991712"/>
    <lineage>
        <taxon>Bacteria</taxon>
        <taxon>Pseudomonadati</taxon>
        <taxon>Pseudomonadota</taxon>
        <taxon>Alphaproteobacteria</taxon>
        <taxon>Acetobacterales</taxon>
        <taxon>Acetobacteraceae</taxon>
        <taxon>Limobrevibacterium</taxon>
    </lineage>
</organism>